<keyword evidence="2" id="KW-0479">Metal-binding</keyword>
<keyword evidence="1" id="KW-0645">Protease</keyword>
<sequence>MDPAQPQQPLSRTRLLNRTGTFAPYRVPKYRITLVCEEAGPESSGPIQTSSGAALLLRSCFHGLDREQFLVCGLDAKHHVIGINIVSIGSLTLSIVHPREVFKPLILMNAAAFVCAHNHPSGDSTPSEEDRLLTRRLRQGADLLGITLLDHLVLGENRHYSFTDQGWPGS</sequence>
<dbReference type="KEGG" id="nja:NSJP_3751"/>
<organism evidence="7 8">
    <name type="scientific">Nitrospira japonica</name>
    <dbReference type="NCBI Taxonomy" id="1325564"/>
    <lineage>
        <taxon>Bacteria</taxon>
        <taxon>Pseudomonadati</taxon>
        <taxon>Nitrospirota</taxon>
        <taxon>Nitrospiria</taxon>
        <taxon>Nitrospirales</taxon>
        <taxon>Nitrospiraceae</taxon>
        <taxon>Nitrospira</taxon>
    </lineage>
</organism>
<keyword evidence="5" id="KW-0482">Metalloprotease</keyword>
<evidence type="ECO:0000313" key="8">
    <source>
        <dbReference type="Proteomes" id="UP000192042"/>
    </source>
</evidence>
<keyword evidence="8" id="KW-1185">Reference proteome</keyword>
<dbReference type="PROSITE" id="PS01302">
    <property type="entry name" value="UPF0758"/>
    <property type="match status" value="1"/>
</dbReference>
<evidence type="ECO:0000256" key="2">
    <source>
        <dbReference type="ARBA" id="ARBA00022723"/>
    </source>
</evidence>
<keyword evidence="4" id="KW-0862">Zinc</keyword>
<dbReference type="Gene3D" id="3.40.140.10">
    <property type="entry name" value="Cytidine Deaminase, domain 2"/>
    <property type="match status" value="1"/>
</dbReference>
<dbReference type="EMBL" id="LT828648">
    <property type="protein sequence ID" value="SLM49918.1"/>
    <property type="molecule type" value="Genomic_DNA"/>
</dbReference>
<dbReference type="Proteomes" id="UP000192042">
    <property type="component" value="Chromosome I"/>
</dbReference>
<evidence type="ECO:0000256" key="1">
    <source>
        <dbReference type="ARBA" id="ARBA00022670"/>
    </source>
</evidence>
<evidence type="ECO:0000256" key="3">
    <source>
        <dbReference type="ARBA" id="ARBA00022801"/>
    </source>
</evidence>
<dbReference type="CDD" id="cd08071">
    <property type="entry name" value="MPN_DUF2466"/>
    <property type="match status" value="1"/>
</dbReference>
<gene>
    <name evidence="7" type="ORF">NSJP_3751</name>
</gene>
<name>A0A1W1IA35_9BACT</name>
<dbReference type="Pfam" id="PF04002">
    <property type="entry name" value="RadC"/>
    <property type="match status" value="1"/>
</dbReference>
<reference evidence="7 8" key="1">
    <citation type="submission" date="2017-03" db="EMBL/GenBank/DDBJ databases">
        <authorList>
            <person name="Afonso C.L."/>
            <person name="Miller P.J."/>
            <person name="Scott M.A."/>
            <person name="Spackman E."/>
            <person name="Goraichik I."/>
            <person name="Dimitrov K.M."/>
            <person name="Suarez D.L."/>
            <person name="Swayne D.E."/>
        </authorList>
    </citation>
    <scope>NUCLEOTIDE SEQUENCE [LARGE SCALE GENOMIC DNA]</scope>
    <source>
        <strain evidence="7">Genome sequencing of Nitrospira japonica strain NJ11</strain>
    </source>
</reference>
<evidence type="ECO:0000256" key="5">
    <source>
        <dbReference type="ARBA" id="ARBA00023049"/>
    </source>
</evidence>
<evidence type="ECO:0000313" key="7">
    <source>
        <dbReference type="EMBL" id="SLM49918.1"/>
    </source>
</evidence>
<dbReference type="GO" id="GO:0008237">
    <property type="term" value="F:metallopeptidase activity"/>
    <property type="evidence" value="ECO:0007669"/>
    <property type="project" value="UniProtKB-KW"/>
</dbReference>
<evidence type="ECO:0000259" key="6">
    <source>
        <dbReference type="PROSITE" id="PS50249"/>
    </source>
</evidence>
<dbReference type="InterPro" id="IPR037518">
    <property type="entry name" value="MPN"/>
</dbReference>
<feature type="domain" description="MPN" evidence="6">
    <location>
        <begin position="46"/>
        <end position="168"/>
    </location>
</feature>
<dbReference type="InterPro" id="IPR020891">
    <property type="entry name" value="UPF0758_CS"/>
</dbReference>
<dbReference type="AlphaFoldDB" id="A0A1W1IA35"/>
<dbReference type="RefSeq" id="WP_155970380.1">
    <property type="nucleotide sequence ID" value="NZ_LT828648.1"/>
</dbReference>
<proteinExistence type="predicted"/>
<protein>
    <submittedName>
        <fullName evidence="7">DNA repair protein RadC</fullName>
    </submittedName>
</protein>
<dbReference type="PANTHER" id="PTHR30471:SF3">
    <property type="entry name" value="UPF0758 PROTEIN YEES-RELATED"/>
    <property type="match status" value="1"/>
</dbReference>
<dbReference type="OrthoDB" id="9804482at2"/>
<dbReference type="GO" id="GO:0006508">
    <property type="term" value="P:proteolysis"/>
    <property type="evidence" value="ECO:0007669"/>
    <property type="project" value="UniProtKB-KW"/>
</dbReference>
<evidence type="ECO:0000256" key="4">
    <source>
        <dbReference type="ARBA" id="ARBA00022833"/>
    </source>
</evidence>
<dbReference type="PROSITE" id="PS50249">
    <property type="entry name" value="MPN"/>
    <property type="match status" value="1"/>
</dbReference>
<dbReference type="InterPro" id="IPR025657">
    <property type="entry name" value="RadC_JAB"/>
</dbReference>
<dbReference type="GO" id="GO:0046872">
    <property type="term" value="F:metal ion binding"/>
    <property type="evidence" value="ECO:0007669"/>
    <property type="project" value="UniProtKB-KW"/>
</dbReference>
<dbReference type="PANTHER" id="PTHR30471">
    <property type="entry name" value="DNA REPAIR PROTEIN RADC"/>
    <property type="match status" value="1"/>
</dbReference>
<keyword evidence="3" id="KW-0378">Hydrolase</keyword>
<accession>A0A1W1IA35</accession>
<dbReference type="InterPro" id="IPR001405">
    <property type="entry name" value="UPF0758"/>
</dbReference>
<dbReference type="STRING" id="1325564.NSJP_3751"/>